<protein>
    <submittedName>
        <fullName evidence="1">Uncharacterized protein</fullName>
    </submittedName>
</protein>
<dbReference type="RefSeq" id="XP_009549529.1">
    <property type="nucleotide sequence ID" value="XM_009551234.1"/>
</dbReference>
<gene>
    <name evidence="1" type="ORF">HETIRDRAFT_441292</name>
</gene>
<dbReference type="EMBL" id="KI925461">
    <property type="protein sequence ID" value="ETW79284.1"/>
    <property type="molecule type" value="Genomic_DNA"/>
</dbReference>
<reference evidence="1 2" key="1">
    <citation type="journal article" date="2012" name="New Phytol.">
        <title>Insight into trade-off between wood decay and parasitism from the genome of a fungal forest pathogen.</title>
        <authorList>
            <person name="Olson A."/>
            <person name="Aerts A."/>
            <person name="Asiegbu F."/>
            <person name="Belbahri L."/>
            <person name="Bouzid O."/>
            <person name="Broberg A."/>
            <person name="Canback B."/>
            <person name="Coutinho P.M."/>
            <person name="Cullen D."/>
            <person name="Dalman K."/>
            <person name="Deflorio G."/>
            <person name="van Diepen L.T."/>
            <person name="Dunand C."/>
            <person name="Duplessis S."/>
            <person name="Durling M."/>
            <person name="Gonthier P."/>
            <person name="Grimwood J."/>
            <person name="Fossdal C.G."/>
            <person name="Hansson D."/>
            <person name="Henrissat B."/>
            <person name="Hietala A."/>
            <person name="Himmelstrand K."/>
            <person name="Hoffmeister D."/>
            <person name="Hogberg N."/>
            <person name="James T.Y."/>
            <person name="Karlsson M."/>
            <person name="Kohler A."/>
            <person name="Kues U."/>
            <person name="Lee Y.H."/>
            <person name="Lin Y.C."/>
            <person name="Lind M."/>
            <person name="Lindquist E."/>
            <person name="Lombard V."/>
            <person name="Lucas S."/>
            <person name="Lunden K."/>
            <person name="Morin E."/>
            <person name="Murat C."/>
            <person name="Park J."/>
            <person name="Raffaello T."/>
            <person name="Rouze P."/>
            <person name="Salamov A."/>
            <person name="Schmutz J."/>
            <person name="Solheim H."/>
            <person name="Stahlberg J."/>
            <person name="Velez H."/>
            <person name="de Vries R.P."/>
            <person name="Wiebenga A."/>
            <person name="Woodward S."/>
            <person name="Yakovlev I."/>
            <person name="Garbelotto M."/>
            <person name="Martin F."/>
            <person name="Grigoriev I.V."/>
            <person name="Stenlid J."/>
        </authorList>
    </citation>
    <scope>NUCLEOTIDE SEQUENCE [LARGE SCALE GENOMIC DNA]</scope>
    <source>
        <strain evidence="1 2">TC 32-1</strain>
    </source>
</reference>
<evidence type="ECO:0000313" key="2">
    <source>
        <dbReference type="Proteomes" id="UP000030671"/>
    </source>
</evidence>
<dbReference type="InParanoid" id="W4K0Q9"/>
<name>W4K0Q9_HETIT</name>
<keyword evidence="2" id="KW-1185">Reference proteome</keyword>
<organism evidence="1 2">
    <name type="scientific">Heterobasidion irregulare (strain TC 32-1)</name>
    <dbReference type="NCBI Taxonomy" id="747525"/>
    <lineage>
        <taxon>Eukaryota</taxon>
        <taxon>Fungi</taxon>
        <taxon>Dikarya</taxon>
        <taxon>Basidiomycota</taxon>
        <taxon>Agaricomycotina</taxon>
        <taxon>Agaricomycetes</taxon>
        <taxon>Russulales</taxon>
        <taxon>Bondarzewiaceae</taxon>
        <taxon>Heterobasidion</taxon>
        <taxon>Heterobasidion annosum species complex</taxon>
    </lineage>
</organism>
<evidence type="ECO:0000313" key="1">
    <source>
        <dbReference type="EMBL" id="ETW79284.1"/>
    </source>
</evidence>
<dbReference type="HOGENOM" id="CLU_2705101_0_0_1"/>
<proteinExistence type="predicted"/>
<dbReference type="KEGG" id="hir:HETIRDRAFT_441292"/>
<sequence length="73" mass="7831">MTVTMSMSSTLSKVYPASFRAACRRCRGIRGNAACRNPRGDVKDATLDDSDFGEFEVGDVVAEVEVAPELDAS</sequence>
<accession>W4K0Q9</accession>
<dbReference type="AlphaFoldDB" id="W4K0Q9"/>
<dbReference type="Proteomes" id="UP000030671">
    <property type="component" value="Unassembled WGS sequence"/>
</dbReference>
<dbReference type="GeneID" id="20675346"/>